<evidence type="ECO:0000313" key="2">
    <source>
        <dbReference type="Proteomes" id="UP000261905"/>
    </source>
</evidence>
<evidence type="ECO:0008006" key="3">
    <source>
        <dbReference type="Google" id="ProtNLM"/>
    </source>
</evidence>
<protein>
    <recommendedName>
        <fullName evidence="3">Head decoration protein</fullName>
    </recommendedName>
</protein>
<dbReference type="Proteomes" id="UP000261905">
    <property type="component" value="Unassembled WGS sequence"/>
</dbReference>
<proteinExistence type="predicted"/>
<gene>
    <name evidence="1" type="ORF">DX130_24555</name>
</gene>
<keyword evidence="2" id="KW-1185">Reference proteome</keyword>
<name>A0A371P0A3_9BACL</name>
<dbReference type="OrthoDB" id="1955612at2"/>
<dbReference type="RefSeq" id="WP_116049881.1">
    <property type="nucleotide sequence ID" value="NZ_QUBQ01000008.1"/>
</dbReference>
<sequence length="107" mass="11322">MPFVTNSVKVEQINFLASAKFTSFTYQVSDAGVTANAQGRKIVPAGSIYPKNDETAVGILLTDVDVTEGPQPGSVLVDAWILEARLPVAPAATAKTAMKAIKFKQVV</sequence>
<accession>A0A371P0A3</accession>
<reference evidence="1 2" key="1">
    <citation type="submission" date="2018-08" db="EMBL/GenBank/DDBJ databases">
        <title>Paenibacillus sp. M4BSY-1, whole genome shotgun sequence.</title>
        <authorList>
            <person name="Tuo L."/>
        </authorList>
    </citation>
    <scope>NUCLEOTIDE SEQUENCE [LARGE SCALE GENOMIC DNA]</scope>
    <source>
        <strain evidence="1 2">M4BSY-1</strain>
    </source>
</reference>
<evidence type="ECO:0000313" key="1">
    <source>
        <dbReference type="EMBL" id="REK69335.1"/>
    </source>
</evidence>
<comment type="caution">
    <text evidence="1">The sequence shown here is derived from an EMBL/GenBank/DDBJ whole genome shotgun (WGS) entry which is preliminary data.</text>
</comment>
<dbReference type="AlphaFoldDB" id="A0A371P0A3"/>
<dbReference type="EMBL" id="QUBQ01000008">
    <property type="protein sequence ID" value="REK69335.1"/>
    <property type="molecule type" value="Genomic_DNA"/>
</dbReference>
<organism evidence="1 2">
    <name type="scientific">Paenibacillus paeoniae</name>
    <dbReference type="NCBI Taxonomy" id="2292705"/>
    <lineage>
        <taxon>Bacteria</taxon>
        <taxon>Bacillati</taxon>
        <taxon>Bacillota</taxon>
        <taxon>Bacilli</taxon>
        <taxon>Bacillales</taxon>
        <taxon>Paenibacillaceae</taxon>
        <taxon>Paenibacillus</taxon>
    </lineage>
</organism>